<organism evidence="1 2">
    <name type="scientific">Cystobacter ferrugineus</name>
    <dbReference type="NCBI Taxonomy" id="83449"/>
    <lineage>
        <taxon>Bacteria</taxon>
        <taxon>Pseudomonadati</taxon>
        <taxon>Myxococcota</taxon>
        <taxon>Myxococcia</taxon>
        <taxon>Myxococcales</taxon>
        <taxon>Cystobacterineae</taxon>
        <taxon>Archangiaceae</taxon>
        <taxon>Cystobacter</taxon>
    </lineage>
</organism>
<protein>
    <submittedName>
        <fullName evidence="1">Uncharacterized protein</fullName>
    </submittedName>
</protein>
<keyword evidence="2" id="KW-1185">Reference proteome</keyword>
<sequence>MPTVRGGAEVASVAATLRVLTPQQQSRIEQELVACAEWAHEHVNHLRLGGSPPTHEQCQEVLATDGCGRKVTRAMQLGSEKHERAIQCTRERLEIVPDVVIHSGNPLEALAVYDFKFPCPTRNPPNWRNYPQGHPYHRSNQGEMYEAALRVKPRRVAPVWKLLDG</sequence>
<accession>A0A1L9B1B6</accession>
<name>A0A1L9B1B6_9BACT</name>
<dbReference type="Proteomes" id="UP000182229">
    <property type="component" value="Unassembled WGS sequence"/>
</dbReference>
<gene>
    <name evidence="1" type="ORF">BON30_36300</name>
</gene>
<dbReference type="EMBL" id="MPIN01000012">
    <property type="protein sequence ID" value="OJH36055.1"/>
    <property type="molecule type" value="Genomic_DNA"/>
</dbReference>
<evidence type="ECO:0000313" key="1">
    <source>
        <dbReference type="EMBL" id="OJH36055.1"/>
    </source>
</evidence>
<reference evidence="2" key="1">
    <citation type="submission" date="2016-11" db="EMBL/GenBank/DDBJ databases">
        <authorList>
            <person name="Shukria A."/>
            <person name="Stevens D.C."/>
        </authorList>
    </citation>
    <scope>NUCLEOTIDE SEQUENCE [LARGE SCALE GENOMIC DNA]</scope>
    <source>
        <strain evidence="2">Cbfe23</strain>
    </source>
</reference>
<comment type="caution">
    <text evidence="1">The sequence shown here is derived from an EMBL/GenBank/DDBJ whole genome shotgun (WGS) entry which is preliminary data.</text>
</comment>
<reference evidence="1 2" key="2">
    <citation type="submission" date="2016-12" db="EMBL/GenBank/DDBJ databases">
        <title>Draft Genome Sequence of Cystobacter ferrugineus Strain Cbfe23.</title>
        <authorList>
            <person name="Akbar S."/>
            <person name="Dowd S.E."/>
            <person name="Stevens D.C."/>
        </authorList>
    </citation>
    <scope>NUCLEOTIDE SEQUENCE [LARGE SCALE GENOMIC DNA]</scope>
    <source>
        <strain evidence="1 2">Cbfe23</strain>
    </source>
</reference>
<proteinExistence type="predicted"/>
<dbReference type="AlphaFoldDB" id="A0A1L9B1B6"/>
<evidence type="ECO:0000313" key="2">
    <source>
        <dbReference type="Proteomes" id="UP000182229"/>
    </source>
</evidence>